<name>A0A917LYF0_9MICC</name>
<gene>
    <name evidence="2" type="ORF">GCM10011374_33980</name>
</gene>
<dbReference type="GO" id="GO:0003677">
    <property type="term" value="F:DNA binding"/>
    <property type="evidence" value="ECO:0007669"/>
    <property type="project" value="TreeGrafter"/>
</dbReference>
<reference evidence="2" key="1">
    <citation type="journal article" date="2014" name="Int. J. Syst. Evol. Microbiol.">
        <title>Complete genome sequence of Corynebacterium casei LMG S-19264T (=DSM 44701T), isolated from a smear-ripened cheese.</title>
        <authorList>
            <consortium name="US DOE Joint Genome Institute (JGI-PGF)"/>
            <person name="Walter F."/>
            <person name="Albersmeier A."/>
            <person name="Kalinowski J."/>
            <person name="Ruckert C."/>
        </authorList>
    </citation>
    <scope>NUCLEOTIDE SEQUENCE</scope>
    <source>
        <strain evidence="2">CGMCC 1.12187</strain>
    </source>
</reference>
<dbReference type="Proteomes" id="UP000638848">
    <property type="component" value="Unassembled WGS sequence"/>
</dbReference>
<feature type="domain" description="IclR-ED" evidence="1">
    <location>
        <begin position="1"/>
        <end position="184"/>
    </location>
</feature>
<dbReference type="InterPro" id="IPR029016">
    <property type="entry name" value="GAF-like_dom_sf"/>
</dbReference>
<dbReference type="InterPro" id="IPR050707">
    <property type="entry name" value="HTH_MetabolicPath_Reg"/>
</dbReference>
<keyword evidence="3" id="KW-1185">Reference proteome</keyword>
<dbReference type="GO" id="GO:0045892">
    <property type="term" value="P:negative regulation of DNA-templated transcription"/>
    <property type="evidence" value="ECO:0007669"/>
    <property type="project" value="TreeGrafter"/>
</dbReference>
<dbReference type="PROSITE" id="PS51078">
    <property type="entry name" value="ICLR_ED"/>
    <property type="match status" value="1"/>
</dbReference>
<evidence type="ECO:0000313" key="2">
    <source>
        <dbReference type="EMBL" id="GGG67013.1"/>
    </source>
</evidence>
<dbReference type="InterPro" id="IPR014757">
    <property type="entry name" value="Tscrpt_reg_IclR_C"/>
</dbReference>
<dbReference type="Pfam" id="PF01614">
    <property type="entry name" value="IclR_C"/>
    <property type="match status" value="1"/>
</dbReference>
<dbReference type="RefSeq" id="WP_188539384.1">
    <property type="nucleotide sequence ID" value="NZ_BMEQ01000025.1"/>
</dbReference>
<dbReference type="Gene3D" id="3.30.450.40">
    <property type="match status" value="1"/>
</dbReference>
<protein>
    <recommendedName>
        <fullName evidence="1">IclR-ED domain-containing protein</fullName>
    </recommendedName>
</protein>
<dbReference type="GO" id="GO:0003700">
    <property type="term" value="F:DNA-binding transcription factor activity"/>
    <property type="evidence" value="ECO:0007669"/>
    <property type="project" value="TreeGrafter"/>
</dbReference>
<dbReference type="PANTHER" id="PTHR30136:SF24">
    <property type="entry name" value="HTH-TYPE TRANSCRIPTIONAL REPRESSOR ALLR"/>
    <property type="match status" value="1"/>
</dbReference>
<dbReference type="SUPFAM" id="SSF55781">
    <property type="entry name" value="GAF domain-like"/>
    <property type="match status" value="1"/>
</dbReference>
<organism evidence="2 3">
    <name type="scientific">Kocuria dechangensis</name>
    <dbReference type="NCBI Taxonomy" id="1176249"/>
    <lineage>
        <taxon>Bacteria</taxon>
        <taxon>Bacillati</taxon>
        <taxon>Actinomycetota</taxon>
        <taxon>Actinomycetes</taxon>
        <taxon>Micrococcales</taxon>
        <taxon>Micrococcaceae</taxon>
        <taxon>Kocuria</taxon>
    </lineage>
</organism>
<evidence type="ECO:0000259" key="1">
    <source>
        <dbReference type="PROSITE" id="PS51078"/>
    </source>
</evidence>
<dbReference type="EMBL" id="BMEQ01000025">
    <property type="protein sequence ID" value="GGG67013.1"/>
    <property type="molecule type" value="Genomic_DNA"/>
</dbReference>
<sequence length="184" mass="19363">MEEQSNAAAARTGRAALTTMVDLHRATGRAVHLSVLEGRDVLVVESLTGRTTPPAPPQTGERLPAHATAAGKAMLAHYPAEWLALYLERPLERVGPQTIASIADMHRDLEDVRAHGTAWDHQESGAGACAVAAAIRRADGLPLGALSISGFFGALAGTRSASALRDAAECLNGRIRADPRLIHL</sequence>
<reference evidence="2" key="2">
    <citation type="submission" date="2020-09" db="EMBL/GenBank/DDBJ databases">
        <authorList>
            <person name="Sun Q."/>
            <person name="Zhou Y."/>
        </authorList>
    </citation>
    <scope>NUCLEOTIDE SEQUENCE</scope>
    <source>
        <strain evidence="2">CGMCC 1.12187</strain>
    </source>
</reference>
<dbReference type="PANTHER" id="PTHR30136">
    <property type="entry name" value="HELIX-TURN-HELIX TRANSCRIPTIONAL REGULATOR, ICLR FAMILY"/>
    <property type="match status" value="1"/>
</dbReference>
<comment type="caution">
    <text evidence="2">The sequence shown here is derived from an EMBL/GenBank/DDBJ whole genome shotgun (WGS) entry which is preliminary data.</text>
</comment>
<accession>A0A917LYF0</accession>
<proteinExistence type="predicted"/>
<dbReference type="AlphaFoldDB" id="A0A917LYF0"/>
<evidence type="ECO:0000313" key="3">
    <source>
        <dbReference type="Proteomes" id="UP000638848"/>
    </source>
</evidence>